<evidence type="ECO:0000313" key="9">
    <source>
        <dbReference type="Proteomes" id="UP000243459"/>
    </source>
</evidence>
<proteinExistence type="inferred from homology"/>
<evidence type="ECO:0000313" key="8">
    <source>
        <dbReference type="EMBL" id="ONK75174.1"/>
    </source>
</evidence>
<feature type="compositionally biased region" description="Basic and acidic residues" evidence="6">
    <location>
        <begin position="1"/>
        <end position="27"/>
    </location>
</feature>
<dbReference type="PROSITE" id="PS51473">
    <property type="entry name" value="GNK2"/>
    <property type="match status" value="2"/>
</dbReference>
<evidence type="ECO:0000256" key="2">
    <source>
        <dbReference type="ARBA" id="ARBA00022525"/>
    </source>
</evidence>
<dbReference type="Gene3D" id="3.30.430.20">
    <property type="entry name" value="Gnk2 domain, C-X8-C-X2-C motif"/>
    <property type="match status" value="2"/>
</dbReference>
<evidence type="ECO:0000259" key="7">
    <source>
        <dbReference type="PROSITE" id="PS51473"/>
    </source>
</evidence>
<dbReference type="InterPro" id="IPR050581">
    <property type="entry name" value="CRR_secretory_protein"/>
</dbReference>
<dbReference type="AlphaFoldDB" id="A0A5P1FAU6"/>
<evidence type="ECO:0000256" key="1">
    <source>
        <dbReference type="ARBA" id="ARBA00004613"/>
    </source>
</evidence>
<keyword evidence="3" id="KW-0732">Signal</keyword>
<protein>
    <recommendedName>
        <fullName evidence="7">Gnk2-homologous domain-containing protein</fullName>
    </recommendedName>
</protein>
<dbReference type="GO" id="GO:0005576">
    <property type="term" value="C:extracellular region"/>
    <property type="evidence" value="ECO:0007669"/>
    <property type="project" value="UniProtKB-SubCell"/>
</dbReference>
<gene>
    <name evidence="8" type="ORF">A4U43_C03F14140</name>
</gene>
<keyword evidence="4" id="KW-0677">Repeat</keyword>
<feature type="domain" description="Gnk2-homologous" evidence="7">
    <location>
        <begin position="76"/>
        <end position="178"/>
    </location>
</feature>
<feature type="region of interest" description="Disordered" evidence="6">
    <location>
        <begin position="1"/>
        <end position="64"/>
    </location>
</feature>
<dbReference type="EMBL" id="CM007383">
    <property type="protein sequence ID" value="ONK75174.1"/>
    <property type="molecule type" value="Genomic_DNA"/>
</dbReference>
<feature type="domain" description="Gnk2-homologous" evidence="7">
    <location>
        <begin position="185"/>
        <end position="287"/>
    </location>
</feature>
<evidence type="ECO:0000256" key="3">
    <source>
        <dbReference type="ARBA" id="ARBA00022729"/>
    </source>
</evidence>
<name>A0A5P1FAU6_ASPOF</name>
<reference evidence="9" key="1">
    <citation type="journal article" date="2017" name="Nat. Commun.">
        <title>The asparagus genome sheds light on the origin and evolution of a young Y chromosome.</title>
        <authorList>
            <person name="Harkess A."/>
            <person name="Zhou J."/>
            <person name="Xu C."/>
            <person name="Bowers J.E."/>
            <person name="Van der Hulst R."/>
            <person name="Ayyampalayam S."/>
            <person name="Mercati F."/>
            <person name="Riccardi P."/>
            <person name="McKain M.R."/>
            <person name="Kakrana A."/>
            <person name="Tang H."/>
            <person name="Ray J."/>
            <person name="Groenendijk J."/>
            <person name="Arikit S."/>
            <person name="Mathioni S.M."/>
            <person name="Nakano M."/>
            <person name="Shan H."/>
            <person name="Telgmann-Rauber A."/>
            <person name="Kanno A."/>
            <person name="Yue Z."/>
            <person name="Chen H."/>
            <person name="Li W."/>
            <person name="Chen Y."/>
            <person name="Xu X."/>
            <person name="Zhang Y."/>
            <person name="Luo S."/>
            <person name="Chen H."/>
            <person name="Gao J."/>
            <person name="Mao Z."/>
            <person name="Pires J.C."/>
            <person name="Luo M."/>
            <person name="Kudrna D."/>
            <person name="Wing R.A."/>
            <person name="Meyers B.C."/>
            <person name="Yi K."/>
            <person name="Kong H."/>
            <person name="Lavrijsen P."/>
            <person name="Sunseri F."/>
            <person name="Falavigna A."/>
            <person name="Ye Y."/>
            <person name="Leebens-Mack J.H."/>
            <person name="Chen G."/>
        </authorList>
    </citation>
    <scope>NUCLEOTIDE SEQUENCE [LARGE SCALE GENOMIC DNA]</scope>
    <source>
        <strain evidence="9">cv. DH0086</strain>
    </source>
</reference>
<dbReference type="Pfam" id="PF01657">
    <property type="entry name" value="Stress-antifung"/>
    <property type="match status" value="2"/>
</dbReference>
<accession>A0A5P1FAU6</accession>
<feature type="non-terminal residue" evidence="8">
    <location>
        <position position="325"/>
    </location>
</feature>
<dbReference type="Proteomes" id="UP000243459">
    <property type="component" value="Chromosome 3"/>
</dbReference>
<dbReference type="OMA" id="QHENGRG"/>
<dbReference type="InterPro" id="IPR002902">
    <property type="entry name" value="GNK2"/>
</dbReference>
<keyword evidence="9" id="KW-1185">Reference proteome</keyword>
<feature type="compositionally biased region" description="Basic and acidic residues" evidence="6">
    <location>
        <begin position="40"/>
        <end position="64"/>
    </location>
</feature>
<comment type="similarity">
    <text evidence="5">Belongs to the cysteine-rich repeat secretory protein family.</text>
</comment>
<organism evidence="8 9">
    <name type="scientific">Asparagus officinalis</name>
    <name type="common">Garden asparagus</name>
    <dbReference type="NCBI Taxonomy" id="4686"/>
    <lineage>
        <taxon>Eukaryota</taxon>
        <taxon>Viridiplantae</taxon>
        <taxon>Streptophyta</taxon>
        <taxon>Embryophyta</taxon>
        <taxon>Tracheophyta</taxon>
        <taxon>Spermatophyta</taxon>
        <taxon>Magnoliopsida</taxon>
        <taxon>Liliopsida</taxon>
        <taxon>Asparagales</taxon>
        <taxon>Asparagaceae</taxon>
        <taxon>Asparagoideae</taxon>
        <taxon>Asparagus</taxon>
    </lineage>
</organism>
<dbReference type="CDD" id="cd23509">
    <property type="entry name" value="Gnk2-like"/>
    <property type="match status" value="2"/>
</dbReference>
<evidence type="ECO:0000256" key="5">
    <source>
        <dbReference type="ARBA" id="ARBA00038515"/>
    </source>
</evidence>
<keyword evidence="2" id="KW-0964">Secreted</keyword>
<comment type="subcellular location">
    <subcellularLocation>
        <location evidence="1">Secreted</location>
    </subcellularLocation>
</comment>
<dbReference type="InterPro" id="IPR038408">
    <property type="entry name" value="GNK2_sf"/>
</dbReference>
<evidence type="ECO:0000256" key="4">
    <source>
        <dbReference type="ARBA" id="ARBA00022737"/>
    </source>
</evidence>
<sequence>MSTPKREWVDGRPQRENRLSPRLEGGREGGGGNSWLIRAGGREGRERERRAGAGERGNQHENGRGRAIAEDIPLPPLDILCSPTSTNYTANGPFSKNLNQSLAQLIVGAPCSGFGLSSVGSGTNKVNALAQCRGDLNSTECSTCITTALARVQNYCPFKKNATIWHGKCFLRYSESDFFGEIDEEVKFKIWSIIQNETLPSEFSMQVVEMMSSLRETVRVPLFFASKVMEVVLPEKKLYGLAQCNRDLSSEDCDDCLGILIAALPNATRGASVENWTCNVGYQFLFFIITATLKIDKVTDFAGSTNFIILGILTLSLKGAWHFRQ</sequence>
<dbReference type="PANTHER" id="PTHR32411">
    <property type="entry name" value="CYSTEINE-RICH REPEAT SECRETORY PROTEIN 38-RELATED"/>
    <property type="match status" value="1"/>
</dbReference>
<dbReference type="PANTHER" id="PTHR32411:SF43">
    <property type="entry name" value="CYSTEINE-RICH REPEAT SECRETORY PROTEIN 38"/>
    <property type="match status" value="1"/>
</dbReference>
<evidence type="ECO:0000256" key="6">
    <source>
        <dbReference type="SAM" id="MobiDB-lite"/>
    </source>
</evidence>
<dbReference type="Gramene" id="ONK75174">
    <property type="protein sequence ID" value="ONK75174"/>
    <property type="gene ID" value="A4U43_C03F14140"/>
</dbReference>